<dbReference type="EMBL" id="BSUW01000001">
    <property type="protein sequence ID" value="GMA73203.1"/>
    <property type="molecule type" value="Genomic_DNA"/>
</dbReference>
<name>A0AA37XMS6_9ENTE</name>
<reference evidence="4" key="4">
    <citation type="submission" date="2023-02" db="EMBL/GenBank/DDBJ databases">
        <authorList>
            <person name="Sun Q."/>
            <person name="Mori K."/>
        </authorList>
    </citation>
    <scope>NUCLEOTIDE SEQUENCE</scope>
    <source>
        <strain evidence="4">NBRC 114545</strain>
    </source>
</reference>
<reference evidence="3" key="3">
    <citation type="submission" date="2018-03" db="EMBL/GenBank/DDBJ databases">
        <authorList>
            <person name="Jeon C.O."/>
        </authorList>
    </citation>
    <scope>NUCLEOTIDE SEQUENCE</scope>
    <source>
        <strain evidence="3">JCM 31126</strain>
    </source>
</reference>
<reference evidence="3 5" key="1">
    <citation type="journal article" date="2012" name="Int. J. Syst. Evol. Microbiol.">
        <title>Characterization of Tetragenococcus strains from sugar thick juice reveals a novel species, Tetragenococcus osmophilus sp. nov., and divides Tetragenococcus halophilus into two subspecies, T. halophilus subsp. halophilus subsp. nov. and T. halophilus subsp. flandriensis subsp. nov.</title>
        <authorList>
            <person name="Juste A."/>
            <person name="Van Trappen S."/>
            <person name="Verreth C."/>
            <person name="Cleenwerck I."/>
            <person name="De Vos P."/>
            <person name="Lievens B."/>
            <person name="Willems K.A."/>
        </authorList>
    </citation>
    <scope>NUCLEOTIDE SEQUENCE [LARGE SCALE GENOMIC DNA]</scope>
    <source>
        <strain evidence="3 5">JCM 31126</strain>
    </source>
</reference>
<keyword evidence="5" id="KW-1185">Reference proteome</keyword>
<dbReference type="Proteomes" id="UP001157039">
    <property type="component" value="Unassembled WGS sequence"/>
</dbReference>
<dbReference type="Pfam" id="PF01381">
    <property type="entry name" value="HTH_3"/>
    <property type="match status" value="1"/>
</dbReference>
<dbReference type="PANTHER" id="PTHR46558:SF4">
    <property type="entry name" value="DNA-BIDING PHAGE PROTEIN"/>
    <property type="match status" value="1"/>
</dbReference>
<evidence type="ECO:0000256" key="1">
    <source>
        <dbReference type="ARBA" id="ARBA00023125"/>
    </source>
</evidence>
<dbReference type="PROSITE" id="PS50943">
    <property type="entry name" value="HTH_CROC1"/>
    <property type="match status" value="1"/>
</dbReference>
<dbReference type="InterPro" id="IPR010982">
    <property type="entry name" value="Lambda_DNA-bd_dom_sf"/>
</dbReference>
<dbReference type="EMBL" id="CP027783">
    <property type="protein sequence ID" value="AYW47272.1"/>
    <property type="molecule type" value="Genomic_DNA"/>
</dbReference>
<feature type="domain" description="HTH cro/C1-type" evidence="2">
    <location>
        <begin position="13"/>
        <end position="67"/>
    </location>
</feature>
<gene>
    <name evidence="3" type="ORF">C7K38_02085</name>
    <name evidence="4" type="ORF">GCM10025885_22520</name>
</gene>
<evidence type="ECO:0000313" key="5">
    <source>
        <dbReference type="Proteomes" id="UP000268310"/>
    </source>
</evidence>
<evidence type="ECO:0000313" key="4">
    <source>
        <dbReference type="EMBL" id="GMA73203.1"/>
    </source>
</evidence>
<dbReference type="AlphaFoldDB" id="A0AA37XMS6"/>
<evidence type="ECO:0000313" key="3">
    <source>
        <dbReference type="EMBL" id="AYW47272.1"/>
    </source>
</evidence>
<accession>A0AA37XMS6</accession>
<dbReference type="Proteomes" id="UP000268310">
    <property type="component" value="Chromosome"/>
</dbReference>
<proteinExistence type="predicted"/>
<dbReference type="RefSeq" id="WP_123934351.1">
    <property type="nucleotide sequence ID" value="NZ_BSUW01000001.1"/>
</dbReference>
<dbReference type="PANTHER" id="PTHR46558">
    <property type="entry name" value="TRACRIPTIONAL REGULATORY PROTEIN-RELATED-RELATED"/>
    <property type="match status" value="1"/>
</dbReference>
<keyword evidence="1" id="KW-0238">DNA-binding</keyword>
<dbReference type="InterPro" id="IPR001387">
    <property type="entry name" value="Cro/C1-type_HTH"/>
</dbReference>
<dbReference type="GO" id="GO:0003677">
    <property type="term" value="F:DNA binding"/>
    <property type="evidence" value="ECO:0007669"/>
    <property type="project" value="UniProtKB-KW"/>
</dbReference>
<dbReference type="CDD" id="cd00093">
    <property type="entry name" value="HTH_XRE"/>
    <property type="match status" value="1"/>
</dbReference>
<sequence>MKLEQETEIGNQIAMYREKAGLTQQKLGDKIGLTQDQIGLLERGQRNWKLSTLIKLTNVLDINLVTLFQPFEQSDEKVNQLIKKIEHSPKKEVFIKAFNDILDASKEN</sequence>
<dbReference type="Gene3D" id="1.10.260.40">
    <property type="entry name" value="lambda repressor-like DNA-binding domains"/>
    <property type="match status" value="1"/>
</dbReference>
<evidence type="ECO:0000259" key="2">
    <source>
        <dbReference type="PROSITE" id="PS50943"/>
    </source>
</evidence>
<evidence type="ECO:0000313" key="6">
    <source>
        <dbReference type="Proteomes" id="UP001157039"/>
    </source>
</evidence>
<reference evidence="4 6" key="2">
    <citation type="journal article" date="2014" name="Int. J. Syst. Evol. Microbiol.">
        <title>Complete genome sequence of Corynebacterium casei LMG S-19264T (=DSM 44701T), isolated from a smear-ripened cheese.</title>
        <authorList>
            <consortium name="US DOE Joint Genome Institute (JGI-PGF)"/>
            <person name="Walter F."/>
            <person name="Albersmeier A."/>
            <person name="Kalinowski J."/>
            <person name="Ruckert C."/>
        </authorList>
    </citation>
    <scope>NUCLEOTIDE SEQUENCE [LARGE SCALE GENOMIC DNA]</scope>
    <source>
        <strain evidence="4 6">NBRC 114545</strain>
    </source>
</reference>
<dbReference type="SUPFAM" id="SSF47413">
    <property type="entry name" value="lambda repressor-like DNA-binding domains"/>
    <property type="match status" value="1"/>
</dbReference>
<dbReference type="KEGG" id="too:C7K38_02085"/>
<dbReference type="SMART" id="SM00530">
    <property type="entry name" value="HTH_XRE"/>
    <property type="match status" value="1"/>
</dbReference>
<protein>
    <recommendedName>
        <fullName evidence="2">HTH cro/C1-type domain-containing protein</fullName>
    </recommendedName>
</protein>
<organism evidence="4 6">
    <name type="scientific">Tetragenococcus osmophilus</name>
    <dbReference type="NCBI Taxonomy" id="526944"/>
    <lineage>
        <taxon>Bacteria</taxon>
        <taxon>Bacillati</taxon>
        <taxon>Bacillota</taxon>
        <taxon>Bacilli</taxon>
        <taxon>Lactobacillales</taxon>
        <taxon>Enterococcaceae</taxon>
        <taxon>Tetragenococcus</taxon>
    </lineage>
</organism>